<proteinExistence type="predicted"/>
<sequence length="173" mass="17799">MNRRNVLVGLGTIVAGGGAALGTGAFSTVTAERTVSVETAGDSDAFLALTAAEGAEDYVDTDGDTIEIDIGGDGDGINQDALTRFEELVEITNNGTNSVDISASIVESSDEADVLTLIEEFGEDNSLGGTESTTFGLAIELREAEVGSGTSYDEGDLTDDFDPTIEITAESTE</sequence>
<dbReference type="AlphaFoldDB" id="A0A4S3TLY5"/>
<gene>
    <name evidence="1" type="ORF">D8Y22_08350</name>
</gene>
<keyword evidence="2" id="KW-1185">Reference proteome</keyword>
<reference evidence="1 2" key="1">
    <citation type="submission" date="2018-10" db="EMBL/GenBank/DDBJ databases">
        <title>Natronolimnobius sp. XQ-INN 246 isolated from Inner Mongolia Autonomous Region of China.</title>
        <authorList>
            <person name="Xue Q."/>
        </authorList>
    </citation>
    <scope>NUCLEOTIDE SEQUENCE [LARGE SCALE GENOMIC DNA]</scope>
    <source>
        <strain evidence="1 2">XQ-INN 246</strain>
    </source>
</reference>
<evidence type="ECO:0000313" key="1">
    <source>
        <dbReference type="EMBL" id="THE65214.1"/>
    </source>
</evidence>
<protein>
    <recommendedName>
        <fullName evidence="3">DUF1102 domain-containing protein</fullName>
    </recommendedName>
</protein>
<name>A0A4S3TLY5_9EURY</name>
<evidence type="ECO:0000313" key="2">
    <source>
        <dbReference type="Proteomes" id="UP000318864"/>
    </source>
</evidence>
<evidence type="ECO:0008006" key="3">
    <source>
        <dbReference type="Google" id="ProtNLM"/>
    </source>
</evidence>
<comment type="caution">
    <text evidence="1">The sequence shown here is derived from an EMBL/GenBank/DDBJ whole genome shotgun (WGS) entry which is preliminary data.</text>
</comment>
<accession>A0A4S3TLY5</accession>
<dbReference type="RefSeq" id="WP_141464246.1">
    <property type="nucleotide sequence ID" value="NZ_RBZW01000021.1"/>
</dbReference>
<dbReference type="OrthoDB" id="175085at2157"/>
<organism evidence="1 2">
    <name type="scientific">Salinadaptatus halalkaliphilus</name>
    <dbReference type="NCBI Taxonomy" id="2419781"/>
    <lineage>
        <taxon>Archaea</taxon>
        <taxon>Methanobacteriati</taxon>
        <taxon>Methanobacteriota</taxon>
        <taxon>Stenosarchaea group</taxon>
        <taxon>Halobacteria</taxon>
        <taxon>Halobacteriales</taxon>
        <taxon>Natrialbaceae</taxon>
        <taxon>Salinadaptatus</taxon>
    </lineage>
</organism>
<dbReference type="Proteomes" id="UP000318864">
    <property type="component" value="Unassembled WGS sequence"/>
</dbReference>
<dbReference type="EMBL" id="RBZW01000021">
    <property type="protein sequence ID" value="THE65214.1"/>
    <property type="molecule type" value="Genomic_DNA"/>
</dbReference>